<dbReference type="Proteomes" id="UP000265520">
    <property type="component" value="Unassembled WGS sequence"/>
</dbReference>
<reference evidence="1 2" key="1">
    <citation type="journal article" date="2018" name="Front. Plant Sci.">
        <title>Red Clover (Trifolium pratense) and Zigzag Clover (T. medium) - A Picture of Genomic Similarities and Differences.</title>
        <authorList>
            <person name="Dluhosova J."/>
            <person name="Istvanek J."/>
            <person name="Nedelnik J."/>
            <person name="Repkova J."/>
        </authorList>
    </citation>
    <scope>NUCLEOTIDE SEQUENCE [LARGE SCALE GENOMIC DNA]</scope>
    <source>
        <strain evidence="2">cv. 10/8</strain>
        <tissue evidence="1">Leaf</tissue>
    </source>
</reference>
<protein>
    <submittedName>
        <fullName evidence="1">Sulfate transporter</fullName>
    </submittedName>
</protein>
<name>A0A392TTR4_9FABA</name>
<evidence type="ECO:0000313" key="1">
    <source>
        <dbReference type="EMBL" id="MCI64308.1"/>
    </source>
</evidence>
<sequence>VKDKDNRVFMRNYRPKSDDVMWAQNGLVATVINGEVVLVVQNRITDAGFNVMVLIPMGADKVFVLSSGGNDAMVVVNSAKEFFKL</sequence>
<keyword evidence="2" id="KW-1185">Reference proteome</keyword>
<feature type="non-terminal residue" evidence="1">
    <location>
        <position position="1"/>
    </location>
</feature>
<dbReference type="AlphaFoldDB" id="A0A392TTR4"/>
<comment type="caution">
    <text evidence="1">The sequence shown here is derived from an EMBL/GenBank/DDBJ whole genome shotgun (WGS) entry which is preliminary data.</text>
</comment>
<dbReference type="EMBL" id="LXQA010653080">
    <property type="protein sequence ID" value="MCI64308.1"/>
    <property type="molecule type" value="Genomic_DNA"/>
</dbReference>
<organism evidence="1 2">
    <name type="scientific">Trifolium medium</name>
    <dbReference type="NCBI Taxonomy" id="97028"/>
    <lineage>
        <taxon>Eukaryota</taxon>
        <taxon>Viridiplantae</taxon>
        <taxon>Streptophyta</taxon>
        <taxon>Embryophyta</taxon>
        <taxon>Tracheophyta</taxon>
        <taxon>Spermatophyta</taxon>
        <taxon>Magnoliopsida</taxon>
        <taxon>eudicotyledons</taxon>
        <taxon>Gunneridae</taxon>
        <taxon>Pentapetalae</taxon>
        <taxon>rosids</taxon>
        <taxon>fabids</taxon>
        <taxon>Fabales</taxon>
        <taxon>Fabaceae</taxon>
        <taxon>Papilionoideae</taxon>
        <taxon>50 kb inversion clade</taxon>
        <taxon>NPAAA clade</taxon>
        <taxon>Hologalegina</taxon>
        <taxon>IRL clade</taxon>
        <taxon>Trifolieae</taxon>
        <taxon>Trifolium</taxon>
    </lineage>
</organism>
<proteinExistence type="predicted"/>
<accession>A0A392TTR4</accession>
<evidence type="ECO:0000313" key="2">
    <source>
        <dbReference type="Proteomes" id="UP000265520"/>
    </source>
</evidence>
<feature type="non-terminal residue" evidence="1">
    <location>
        <position position="85"/>
    </location>
</feature>